<organism evidence="1 2">
    <name type="scientific">Kribbella koreensis</name>
    <dbReference type="NCBI Taxonomy" id="57909"/>
    <lineage>
        <taxon>Bacteria</taxon>
        <taxon>Bacillati</taxon>
        <taxon>Actinomycetota</taxon>
        <taxon>Actinomycetes</taxon>
        <taxon>Propionibacteriales</taxon>
        <taxon>Kribbellaceae</taxon>
        <taxon>Kribbella</taxon>
    </lineage>
</organism>
<gene>
    <name evidence="1" type="ORF">GCM10009554_47300</name>
</gene>
<protein>
    <submittedName>
        <fullName evidence="1">Uncharacterized protein</fullName>
    </submittedName>
</protein>
<evidence type="ECO:0000313" key="2">
    <source>
        <dbReference type="Proteomes" id="UP001500542"/>
    </source>
</evidence>
<dbReference type="EMBL" id="BAAAHK010000012">
    <property type="protein sequence ID" value="GAA0949070.1"/>
    <property type="molecule type" value="Genomic_DNA"/>
</dbReference>
<evidence type="ECO:0000313" key="1">
    <source>
        <dbReference type="EMBL" id="GAA0949070.1"/>
    </source>
</evidence>
<accession>A0ABN1QZ09</accession>
<sequence>MRPSRTKGKASRTAAGRVMVVSNLFETFAVGGVQSGAVAVAQKPTDQQMVDGLTVRPKPAVGELYSPSPCR</sequence>
<reference evidence="1 2" key="1">
    <citation type="journal article" date="2019" name="Int. J. Syst. Evol. Microbiol.">
        <title>The Global Catalogue of Microorganisms (GCM) 10K type strain sequencing project: providing services to taxonomists for standard genome sequencing and annotation.</title>
        <authorList>
            <consortium name="The Broad Institute Genomics Platform"/>
            <consortium name="The Broad Institute Genome Sequencing Center for Infectious Disease"/>
            <person name="Wu L."/>
            <person name="Ma J."/>
        </authorList>
    </citation>
    <scope>NUCLEOTIDE SEQUENCE [LARGE SCALE GENOMIC DNA]</scope>
    <source>
        <strain evidence="1 2">JCM 10977</strain>
    </source>
</reference>
<keyword evidence="2" id="KW-1185">Reference proteome</keyword>
<comment type="caution">
    <text evidence="1">The sequence shown here is derived from an EMBL/GenBank/DDBJ whole genome shotgun (WGS) entry which is preliminary data.</text>
</comment>
<dbReference type="Proteomes" id="UP001500542">
    <property type="component" value="Unassembled WGS sequence"/>
</dbReference>
<name>A0ABN1QZ09_9ACTN</name>
<proteinExistence type="predicted"/>